<evidence type="ECO:0000256" key="6">
    <source>
        <dbReference type="ARBA" id="ARBA00023125"/>
    </source>
</evidence>
<evidence type="ECO:0000256" key="7">
    <source>
        <dbReference type="ARBA" id="ARBA00023239"/>
    </source>
</evidence>
<dbReference type="GO" id="GO:0008233">
    <property type="term" value="F:peptidase activity"/>
    <property type="evidence" value="ECO:0007669"/>
    <property type="project" value="UniProtKB-KW"/>
</dbReference>
<evidence type="ECO:0000313" key="9">
    <source>
        <dbReference type="EMBL" id="OBP77271.1"/>
    </source>
</evidence>
<evidence type="ECO:0000313" key="10">
    <source>
        <dbReference type="Proteomes" id="UP000093748"/>
    </source>
</evidence>
<dbReference type="RefSeq" id="WP_010914811.1">
    <property type="nucleotide sequence ID" value="NZ_LZTH01000012.1"/>
</dbReference>
<evidence type="ECO:0000256" key="4">
    <source>
        <dbReference type="ARBA" id="ARBA00022801"/>
    </source>
</evidence>
<dbReference type="SUPFAM" id="SSF143081">
    <property type="entry name" value="BB1717-like"/>
    <property type="match status" value="1"/>
</dbReference>
<gene>
    <name evidence="9" type="ORF">BAE39_14735</name>
</gene>
<keyword evidence="4 8" id="KW-0378">Hydrolase</keyword>
<dbReference type="GO" id="GO:0003697">
    <property type="term" value="F:single-stranded DNA binding"/>
    <property type="evidence" value="ECO:0007669"/>
    <property type="project" value="InterPro"/>
</dbReference>
<comment type="caution">
    <text evidence="9">The sequence shown here is derived from an EMBL/GenBank/DDBJ whole genome shotgun (WGS) entry which is preliminary data.</text>
</comment>
<evidence type="ECO:0000256" key="2">
    <source>
        <dbReference type="ARBA" id="ARBA00022670"/>
    </source>
</evidence>
<keyword evidence="3" id="KW-0227">DNA damage</keyword>
<evidence type="ECO:0000256" key="1">
    <source>
        <dbReference type="ARBA" id="ARBA00008136"/>
    </source>
</evidence>
<dbReference type="AlphaFoldDB" id="A0A1A5JGP6"/>
<dbReference type="PANTHER" id="PTHR13604">
    <property type="entry name" value="DC12-RELATED"/>
    <property type="match status" value="1"/>
</dbReference>
<keyword evidence="7" id="KW-0456">Lyase</keyword>
<evidence type="ECO:0000256" key="3">
    <source>
        <dbReference type="ARBA" id="ARBA00022763"/>
    </source>
</evidence>
<dbReference type="OrthoDB" id="9782620at2"/>
<keyword evidence="6" id="KW-0238">DNA-binding</keyword>
<name>A0A1A5JGP6_RHILI</name>
<dbReference type="Gene3D" id="3.90.1680.20">
    <property type="match status" value="2"/>
</dbReference>
<reference evidence="10" key="1">
    <citation type="submission" date="2016-06" db="EMBL/GenBank/DDBJ databases">
        <title>NZP2037 Pacbio-Illumina hybrid assembly.</title>
        <authorList>
            <person name="Ramsay J.P."/>
        </authorList>
    </citation>
    <scope>NUCLEOTIDE SEQUENCE [LARGE SCALE GENOMIC DNA]</scope>
    <source>
        <strain evidence="10">R7ANS::ICEMlSym2042</strain>
    </source>
</reference>
<dbReference type="InterPro" id="IPR036590">
    <property type="entry name" value="SRAP-like"/>
</dbReference>
<dbReference type="InterPro" id="IPR003738">
    <property type="entry name" value="SRAP"/>
</dbReference>
<protein>
    <recommendedName>
        <fullName evidence="8">Abasic site processing protein</fullName>
        <ecNumber evidence="8">3.4.-.-</ecNumber>
    </recommendedName>
</protein>
<accession>A0A1A5JGP6</accession>
<comment type="similarity">
    <text evidence="1 8">Belongs to the SOS response-associated peptidase family.</text>
</comment>
<dbReference type="Pfam" id="PF02586">
    <property type="entry name" value="SRAP"/>
    <property type="match status" value="1"/>
</dbReference>
<dbReference type="PANTHER" id="PTHR13604:SF0">
    <property type="entry name" value="ABASIC SITE PROCESSING PROTEIN HMCES"/>
    <property type="match status" value="1"/>
</dbReference>
<dbReference type="GO" id="GO:0006508">
    <property type="term" value="P:proteolysis"/>
    <property type="evidence" value="ECO:0007669"/>
    <property type="project" value="UniProtKB-KW"/>
</dbReference>
<organism evidence="9 10">
    <name type="scientific">Rhizobium loti</name>
    <name type="common">Mesorhizobium loti</name>
    <dbReference type="NCBI Taxonomy" id="381"/>
    <lineage>
        <taxon>Bacteria</taxon>
        <taxon>Pseudomonadati</taxon>
        <taxon>Pseudomonadota</taxon>
        <taxon>Alphaproteobacteria</taxon>
        <taxon>Hyphomicrobiales</taxon>
        <taxon>Phyllobacteriaceae</taxon>
        <taxon>Mesorhizobium</taxon>
    </lineage>
</organism>
<keyword evidence="2 8" id="KW-0645">Protease</keyword>
<keyword evidence="5" id="KW-0190">Covalent protein-DNA linkage</keyword>
<dbReference type="EMBL" id="LZTJ01000012">
    <property type="protein sequence ID" value="OBP77271.1"/>
    <property type="molecule type" value="Genomic_DNA"/>
</dbReference>
<dbReference type="GO" id="GO:0016829">
    <property type="term" value="F:lyase activity"/>
    <property type="evidence" value="ECO:0007669"/>
    <property type="project" value="UniProtKB-KW"/>
</dbReference>
<sequence length="234" mass="26479">MCNLYNITTTQEAVRQWTRALRDLSGNLEPSVDIYPNQPGPVVRNTADGKRELAKLLWGLPTPPERMKGKADYGTTNVRNPQYSHWQQFVGVEHRCVVPVTSFAEPSPTPSDKDPDTGIQRNYWFARDESRPLFFFAGFWTRWQGVRKVKDGPGDFELFAFMTTKPNALIAPIHEKAMPVILTTSEETEAWLTAPWAEARHLQRTAPDNALVIVEKPATQIKFPQQAPAQGSLF</sequence>
<dbReference type="GeneID" id="66685318"/>
<evidence type="ECO:0000256" key="5">
    <source>
        <dbReference type="ARBA" id="ARBA00023124"/>
    </source>
</evidence>
<dbReference type="EC" id="3.4.-.-" evidence="8"/>
<proteinExistence type="inferred from homology"/>
<evidence type="ECO:0000256" key="8">
    <source>
        <dbReference type="RuleBase" id="RU364100"/>
    </source>
</evidence>
<dbReference type="Proteomes" id="UP000093748">
    <property type="component" value="Unassembled WGS sequence"/>
</dbReference>
<dbReference type="GO" id="GO:0106300">
    <property type="term" value="P:protein-DNA covalent cross-linking repair"/>
    <property type="evidence" value="ECO:0007669"/>
    <property type="project" value="InterPro"/>
</dbReference>